<sequence length="50" mass="5736">MLVTTQQNIRGPESGKYELFLRFDGIIELNGNKFAIQSFAGPYEIERDTK</sequence>
<name>A0A0F9QA78_9ZZZZ</name>
<protein>
    <submittedName>
        <fullName evidence="1">Uncharacterized protein</fullName>
    </submittedName>
</protein>
<dbReference type="EMBL" id="LAZR01004278">
    <property type="protein sequence ID" value="KKN10091.1"/>
    <property type="molecule type" value="Genomic_DNA"/>
</dbReference>
<comment type="caution">
    <text evidence="1">The sequence shown here is derived from an EMBL/GenBank/DDBJ whole genome shotgun (WGS) entry which is preliminary data.</text>
</comment>
<accession>A0A0F9QA78</accession>
<organism evidence="1">
    <name type="scientific">marine sediment metagenome</name>
    <dbReference type="NCBI Taxonomy" id="412755"/>
    <lineage>
        <taxon>unclassified sequences</taxon>
        <taxon>metagenomes</taxon>
        <taxon>ecological metagenomes</taxon>
    </lineage>
</organism>
<evidence type="ECO:0000313" key="1">
    <source>
        <dbReference type="EMBL" id="KKN10091.1"/>
    </source>
</evidence>
<dbReference type="AlphaFoldDB" id="A0A0F9QA78"/>
<proteinExistence type="predicted"/>
<reference evidence="1" key="1">
    <citation type="journal article" date="2015" name="Nature">
        <title>Complex archaea that bridge the gap between prokaryotes and eukaryotes.</title>
        <authorList>
            <person name="Spang A."/>
            <person name="Saw J.H."/>
            <person name="Jorgensen S.L."/>
            <person name="Zaremba-Niedzwiedzka K."/>
            <person name="Martijn J."/>
            <person name="Lind A.E."/>
            <person name="van Eijk R."/>
            <person name="Schleper C."/>
            <person name="Guy L."/>
            <person name="Ettema T.J."/>
        </authorList>
    </citation>
    <scope>NUCLEOTIDE SEQUENCE</scope>
</reference>
<gene>
    <name evidence="1" type="ORF">LCGC14_1040060</name>
</gene>